<dbReference type="Proteomes" id="UP000653454">
    <property type="component" value="Unassembled WGS sequence"/>
</dbReference>
<protein>
    <submittedName>
        <fullName evidence="1">(diamondback moth) hypothetical protein</fullName>
    </submittedName>
</protein>
<dbReference type="AlphaFoldDB" id="A0A8S4EK66"/>
<sequence length="65" mass="7621">MLAECESEKSKWVVALGELHRILRRNQPPDRQCLKETCLNKNPNQLLKKTSECDVRRRAFTETAH</sequence>
<proteinExistence type="predicted"/>
<evidence type="ECO:0000313" key="2">
    <source>
        <dbReference type="Proteomes" id="UP000653454"/>
    </source>
</evidence>
<gene>
    <name evidence="1" type="ORF">PLXY2_LOCUS6014</name>
</gene>
<comment type="caution">
    <text evidence="1">The sequence shown here is derived from an EMBL/GenBank/DDBJ whole genome shotgun (WGS) entry which is preliminary data.</text>
</comment>
<evidence type="ECO:0000313" key="1">
    <source>
        <dbReference type="EMBL" id="CAG9116416.1"/>
    </source>
</evidence>
<organism evidence="1 2">
    <name type="scientific">Plutella xylostella</name>
    <name type="common">Diamondback moth</name>
    <name type="synonym">Plutella maculipennis</name>
    <dbReference type="NCBI Taxonomy" id="51655"/>
    <lineage>
        <taxon>Eukaryota</taxon>
        <taxon>Metazoa</taxon>
        <taxon>Ecdysozoa</taxon>
        <taxon>Arthropoda</taxon>
        <taxon>Hexapoda</taxon>
        <taxon>Insecta</taxon>
        <taxon>Pterygota</taxon>
        <taxon>Neoptera</taxon>
        <taxon>Endopterygota</taxon>
        <taxon>Lepidoptera</taxon>
        <taxon>Glossata</taxon>
        <taxon>Ditrysia</taxon>
        <taxon>Yponomeutoidea</taxon>
        <taxon>Plutellidae</taxon>
        <taxon>Plutella</taxon>
    </lineage>
</organism>
<accession>A0A8S4EK66</accession>
<reference evidence="1" key="1">
    <citation type="submission" date="2020-11" db="EMBL/GenBank/DDBJ databases">
        <authorList>
            <person name="Whiteford S."/>
        </authorList>
    </citation>
    <scope>NUCLEOTIDE SEQUENCE</scope>
</reference>
<dbReference type="EMBL" id="CAJHNJ030000018">
    <property type="protein sequence ID" value="CAG9116416.1"/>
    <property type="molecule type" value="Genomic_DNA"/>
</dbReference>
<name>A0A8S4EK66_PLUXY</name>
<keyword evidence="2" id="KW-1185">Reference proteome</keyword>